<reference evidence="1" key="1">
    <citation type="submission" date="2025-08" db="UniProtKB">
        <authorList>
            <consortium name="RefSeq"/>
        </authorList>
    </citation>
    <scope>IDENTIFICATION</scope>
</reference>
<accession>A0A1S4D1V9</accession>
<evidence type="ECO:0000313" key="1">
    <source>
        <dbReference type="RefSeq" id="XP_016507425.1"/>
    </source>
</evidence>
<dbReference type="RefSeq" id="XP_016507425.1">
    <property type="nucleotide sequence ID" value="XM_016651939.1"/>
</dbReference>
<name>A0A1S4D1V9_TOBAC</name>
<dbReference type="InterPro" id="IPR040256">
    <property type="entry name" value="At4g02000-like"/>
</dbReference>
<proteinExistence type="predicted"/>
<evidence type="ECO:0008006" key="2">
    <source>
        <dbReference type="Google" id="ProtNLM"/>
    </source>
</evidence>
<dbReference type="PaxDb" id="4097-A0A1S4D1V9"/>
<dbReference type="OrthoDB" id="990360at2759"/>
<dbReference type="AlphaFoldDB" id="A0A1S4D1V9"/>
<protein>
    <recommendedName>
        <fullName evidence="2">DUF4283 domain-containing protein</fullName>
    </recommendedName>
</protein>
<gene>
    <name evidence="1" type="primary">LOC107825104</name>
</gene>
<dbReference type="KEGG" id="nta:107825104"/>
<organism evidence="1">
    <name type="scientific">Nicotiana tabacum</name>
    <name type="common">Common tobacco</name>
    <dbReference type="NCBI Taxonomy" id="4097"/>
    <lineage>
        <taxon>Eukaryota</taxon>
        <taxon>Viridiplantae</taxon>
        <taxon>Streptophyta</taxon>
        <taxon>Embryophyta</taxon>
        <taxon>Tracheophyta</taxon>
        <taxon>Spermatophyta</taxon>
        <taxon>Magnoliopsida</taxon>
        <taxon>eudicotyledons</taxon>
        <taxon>Gunneridae</taxon>
        <taxon>Pentapetalae</taxon>
        <taxon>asterids</taxon>
        <taxon>lamiids</taxon>
        <taxon>Solanales</taxon>
        <taxon>Solanaceae</taxon>
        <taxon>Nicotianoideae</taxon>
        <taxon>Nicotianeae</taxon>
        <taxon>Nicotiana</taxon>
    </lineage>
</organism>
<dbReference type="PANTHER" id="PTHR31286">
    <property type="entry name" value="GLYCINE-RICH CELL WALL STRUCTURAL PROTEIN 1.8-LIKE"/>
    <property type="match status" value="1"/>
</dbReference>
<dbReference type="PANTHER" id="PTHR31286:SF99">
    <property type="entry name" value="DUF4283 DOMAIN-CONTAINING PROTEIN"/>
    <property type="match status" value="1"/>
</dbReference>
<sequence length="250" mass="28088">MAKVLSNGPWFINGFHFLVQKWEPHFVASEAKQLKSAVWIRLPQLPTEFYDSTILQKIGNKIEKLLRIDACTSSALRGRYARLCVEVSMESPVKPFVYIGNYKQQIQYEGENFLYKNCGRLGHNQTQCSVTLQNTNSQKQQVNKITTTQQGVQSDCVTTTQQGIQSDWVTVTFNKKKHAGSKAIPKAKVSNPGKRSNINDLDSVTFQLYTVDFRTAVRETQGIMSLSFSFVKELSPHLTLGPLGPVDLPG</sequence>